<evidence type="ECO:0000313" key="2">
    <source>
        <dbReference type="Proteomes" id="UP001596113"/>
    </source>
</evidence>
<comment type="caution">
    <text evidence="1">The sequence shown here is derived from an EMBL/GenBank/DDBJ whole genome shotgun (WGS) entry which is preliminary data.</text>
</comment>
<dbReference type="EMBL" id="JBHSMI010000028">
    <property type="protein sequence ID" value="MFC5404404.1"/>
    <property type="molecule type" value="Genomic_DNA"/>
</dbReference>
<proteinExistence type="predicted"/>
<keyword evidence="2" id="KW-1185">Reference proteome</keyword>
<protein>
    <submittedName>
        <fullName evidence="1">Uncharacterized protein</fullName>
    </submittedName>
</protein>
<reference evidence="2" key="1">
    <citation type="journal article" date="2019" name="Int. J. Syst. Evol. Microbiol.">
        <title>The Global Catalogue of Microorganisms (GCM) 10K type strain sequencing project: providing services to taxonomists for standard genome sequencing and annotation.</title>
        <authorList>
            <consortium name="The Broad Institute Genomics Platform"/>
            <consortium name="The Broad Institute Genome Sequencing Center for Infectious Disease"/>
            <person name="Wu L."/>
            <person name="Ma J."/>
        </authorList>
    </citation>
    <scope>NUCLEOTIDE SEQUENCE [LARGE SCALE GENOMIC DNA]</scope>
    <source>
        <strain evidence="2">CGMCC 1.18575</strain>
    </source>
</reference>
<dbReference type="Proteomes" id="UP001596113">
    <property type="component" value="Unassembled WGS sequence"/>
</dbReference>
<organism evidence="1 2">
    <name type="scientific">Cohnella soli</name>
    <dbReference type="NCBI Taxonomy" id="425005"/>
    <lineage>
        <taxon>Bacteria</taxon>
        <taxon>Bacillati</taxon>
        <taxon>Bacillota</taxon>
        <taxon>Bacilli</taxon>
        <taxon>Bacillales</taxon>
        <taxon>Paenibacillaceae</taxon>
        <taxon>Cohnella</taxon>
    </lineage>
</organism>
<evidence type="ECO:0000313" key="1">
    <source>
        <dbReference type="EMBL" id="MFC5404404.1"/>
    </source>
</evidence>
<sequence>MGDNFVNNIIVDYTSYCGGKYKHYPTLSELQRLVQEIIKSELTSDYIKITPFYVNSKLDQQVEFDDYMFYMECREQYNETELTNHFSACIGKEYNAMNDEEIEKVHLLFPLCKYDDKEAFKKRLEEYLGYLDGLLPKLLDYCKHTIGLTDVDVAFGYFCFEIHSG</sequence>
<name>A0ABW0HUY9_9BACL</name>
<accession>A0ABW0HUY9</accession>
<gene>
    <name evidence="1" type="ORF">ACFPOF_16845</name>
</gene>
<dbReference type="RefSeq" id="WP_378134685.1">
    <property type="nucleotide sequence ID" value="NZ_JBHSMI010000028.1"/>
</dbReference>